<reference evidence="2 3" key="1">
    <citation type="submission" date="2015-01" db="EMBL/GenBank/DDBJ databases">
        <title>The Genome Sequence of Ochroconis gallopava CBS43764.</title>
        <authorList>
            <consortium name="The Broad Institute Genomics Platform"/>
            <person name="Cuomo C."/>
            <person name="de Hoog S."/>
            <person name="Gorbushina A."/>
            <person name="Stielow B."/>
            <person name="Teixiera M."/>
            <person name="Abouelleil A."/>
            <person name="Chapman S.B."/>
            <person name="Priest M."/>
            <person name="Young S.K."/>
            <person name="Wortman J."/>
            <person name="Nusbaum C."/>
            <person name="Birren B."/>
        </authorList>
    </citation>
    <scope>NUCLEOTIDE SEQUENCE [LARGE SCALE GENOMIC DNA]</scope>
    <source>
        <strain evidence="2 3">CBS 43764</strain>
    </source>
</reference>
<dbReference type="VEuPathDB" id="FungiDB:PV09_08738"/>
<evidence type="ECO:0000256" key="1">
    <source>
        <dbReference type="SAM" id="MobiDB-lite"/>
    </source>
</evidence>
<feature type="compositionally biased region" description="Low complexity" evidence="1">
    <location>
        <begin position="181"/>
        <end position="208"/>
    </location>
</feature>
<evidence type="ECO:0000313" key="3">
    <source>
        <dbReference type="Proteomes" id="UP000053259"/>
    </source>
</evidence>
<dbReference type="EMBL" id="KN847575">
    <property type="protein sequence ID" value="KIV99558.1"/>
    <property type="molecule type" value="Genomic_DNA"/>
</dbReference>
<dbReference type="GeneID" id="27316711"/>
<feature type="region of interest" description="Disordered" evidence="1">
    <location>
        <begin position="174"/>
        <end position="208"/>
    </location>
</feature>
<sequence length="294" mass="29077">MVQSQFPCKSDEVSFTATSNTTWMGGQTQPLHLLSAATHGGGSCFIAMTYETPGSSGFSDLANWYNIYTIPGSCPATTAGNLDTATTTDGYPSGVQCTTSGDSGTDCVHSYDIPMPDELKDGNAVFAWVWLSKVTTETYMNCAPITISGAKASGDFTSLPSLTGLSFTGLSGGGVPGGSSSGSSSTGGTTAGSGSAASGSTTTTPSAVASSTSTASSVVNSAAVASASASSGSQPASGSTAAAVSGACSPDGSITCTSTSFSMCSNGQWVSMGSIGGLTCSNGQLNKRYQLFRA</sequence>
<protein>
    <recommendedName>
        <fullName evidence="4">Carbohydrate-binding module family 19 domain-containing protein</fullName>
    </recommendedName>
</protein>
<dbReference type="RefSeq" id="XP_016209429.1">
    <property type="nucleotide sequence ID" value="XM_016362689.1"/>
</dbReference>
<proteinExistence type="predicted"/>
<evidence type="ECO:0000313" key="2">
    <source>
        <dbReference type="EMBL" id="KIV99558.1"/>
    </source>
</evidence>
<dbReference type="AlphaFoldDB" id="A0A0D2AKN0"/>
<dbReference type="HOGENOM" id="CLU_947326_0_0_1"/>
<evidence type="ECO:0008006" key="4">
    <source>
        <dbReference type="Google" id="ProtNLM"/>
    </source>
</evidence>
<dbReference type="PANTHER" id="PTHR36182">
    <property type="entry name" value="PROTEIN, PUTATIVE (AFU_ORTHOLOGUE AFUA_6G10930)-RELATED"/>
    <property type="match status" value="1"/>
</dbReference>
<dbReference type="RefSeq" id="XP_016209428.1">
    <property type="nucleotide sequence ID" value="XM_016362688.1"/>
</dbReference>
<dbReference type="Proteomes" id="UP000053259">
    <property type="component" value="Unassembled WGS sequence"/>
</dbReference>
<dbReference type="Gene3D" id="2.70.50.70">
    <property type="match status" value="1"/>
</dbReference>
<dbReference type="EMBL" id="KN847575">
    <property type="protein sequence ID" value="KIV99559.1"/>
    <property type="molecule type" value="Genomic_DNA"/>
</dbReference>
<accession>A0A0D2AKN0</accession>
<dbReference type="PANTHER" id="PTHR36182:SF2">
    <property type="entry name" value="LYTIC POLYSACCHARIDE MONOOXYGENASE"/>
    <property type="match status" value="1"/>
</dbReference>
<name>A0A0D2AKN0_9PEZI</name>
<organism evidence="2 3">
    <name type="scientific">Verruconis gallopava</name>
    <dbReference type="NCBI Taxonomy" id="253628"/>
    <lineage>
        <taxon>Eukaryota</taxon>
        <taxon>Fungi</taxon>
        <taxon>Dikarya</taxon>
        <taxon>Ascomycota</taxon>
        <taxon>Pezizomycotina</taxon>
        <taxon>Dothideomycetes</taxon>
        <taxon>Pleosporomycetidae</taxon>
        <taxon>Venturiales</taxon>
        <taxon>Sympoventuriaceae</taxon>
        <taxon>Verruconis</taxon>
    </lineage>
</organism>
<gene>
    <name evidence="2" type="ORF">PV09_08738</name>
</gene>
<keyword evidence="3" id="KW-1185">Reference proteome</keyword>
<dbReference type="OrthoDB" id="2342176at2759"/>